<keyword evidence="1" id="KW-0175">Coiled coil</keyword>
<dbReference type="InterPro" id="IPR029090">
    <property type="entry name" value="DUF4659"/>
</dbReference>
<evidence type="ECO:0000313" key="3">
    <source>
        <dbReference type="Ensembl" id="ENSSANP00000098339.1"/>
    </source>
</evidence>
<protein>
    <submittedName>
        <fullName evidence="3">Uncharacterized protein</fullName>
    </submittedName>
</protein>
<feature type="region of interest" description="Disordered" evidence="2">
    <location>
        <begin position="351"/>
        <end position="371"/>
    </location>
</feature>
<keyword evidence="4" id="KW-1185">Reference proteome</keyword>
<dbReference type="Ensembl" id="ENSSANT00000104418.1">
    <property type="protein sequence ID" value="ENSSANP00000098339.1"/>
    <property type="gene ID" value="ENSSANG00000048423.1"/>
</dbReference>
<accession>A0A671SMT7</accession>
<dbReference type="PANTHER" id="PTHR33663:SF3">
    <property type="entry name" value="COILED-COIL DOMAIN-CONTAINING PROTEIN 185"/>
    <property type="match status" value="1"/>
</dbReference>
<evidence type="ECO:0000256" key="2">
    <source>
        <dbReference type="SAM" id="MobiDB-lite"/>
    </source>
</evidence>
<dbReference type="AlphaFoldDB" id="A0A671SMT7"/>
<proteinExistence type="predicted"/>
<reference evidence="3" key="1">
    <citation type="submission" date="2025-08" db="UniProtKB">
        <authorList>
            <consortium name="Ensembl"/>
        </authorList>
    </citation>
    <scope>IDENTIFICATION</scope>
</reference>
<organism evidence="3 4">
    <name type="scientific">Sinocyclocheilus anshuiensis</name>
    <dbReference type="NCBI Taxonomy" id="1608454"/>
    <lineage>
        <taxon>Eukaryota</taxon>
        <taxon>Metazoa</taxon>
        <taxon>Chordata</taxon>
        <taxon>Craniata</taxon>
        <taxon>Vertebrata</taxon>
        <taxon>Euteleostomi</taxon>
        <taxon>Actinopterygii</taxon>
        <taxon>Neopterygii</taxon>
        <taxon>Teleostei</taxon>
        <taxon>Ostariophysi</taxon>
        <taxon>Cypriniformes</taxon>
        <taxon>Cyprinidae</taxon>
        <taxon>Cyprininae</taxon>
        <taxon>Sinocyclocheilus</taxon>
    </lineage>
</organism>
<dbReference type="Pfam" id="PF15558">
    <property type="entry name" value="DUF4659"/>
    <property type="match status" value="1"/>
</dbReference>
<reference evidence="3" key="2">
    <citation type="submission" date="2025-09" db="UniProtKB">
        <authorList>
            <consortium name="Ensembl"/>
        </authorList>
    </citation>
    <scope>IDENTIFICATION</scope>
</reference>
<sequence length="571" mass="68656">MATREAFEVLKSRLKPGSDYTILARFCHDLLDVGCRGDSGRQPIPRLRCITTERLHIRSISPLLHLDLNNFNSPEAEDSRYVLTSPRSLEACARLGVKPVDLLFRSLTDFIDENQKSSLEEVTALYEEKSSVKPFTALETVLEQTAESQSTDSKAQCLRHGSQIIIQSLRFRSPDGFPTACGQKFPYSFSLADLRRSPAMERRLKKSLLQEISRKLSIAVPEKDRKIAALMLAKHEEEQFRLCQSMFEEQHREEEHRREEERKQRKELLQHIRRWQEDLEEWRRLREEEEAMLAEQREREALWQEERWRRLAEEQQARRRFKLDVASRDAKEHKRYQERLVRENERVEEAQREKELQEAQVKRTPRNEELKQSNQRELLKHLLKKEVKEQERAEKELKRKGLEQKLQCSKENHALLLEARVQEMRSRAAEEVQMRMAQQRARRENRDRMEQKQMWVQGCQLQTERAVMQAQEQRRRRAQGVRRENQEKKLSHHRLRERVLEEEKAQWEERCKAEQRREKLQKERAEAQERSRKVAHASCYMRERVSEQTSRRTFDRMARETELNWATWNYE</sequence>
<feature type="coiled-coil region" evidence="1">
    <location>
        <begin position="483"/>
        <end position="537"/>
    </location>
</feature>
<evidence type="ECO:0000313" key="4">
    <source>
        <dbReference type="Proteomes" id="UP000472260"/>
    </source>
</evidence>
<dbReference type="Proteomes" id="UP000472260">
    <property type="component" value="Unassembled WGS sequence"/>
</dbReference>
<name>A0A671SMT7_9TELE</name>
<feature type="coiled-coil region" evidence="1">
    <location>
        <begin position="251"/>
        <end position="306"/>
    </location>
</feature>
<evidence type="ECO:0000256" key="1">
    <source>
        <dbReference type="SAM" id="Coils"/>
    </source>
</evidence>
<dbReference type="PANTHER" id="PTHR33663">
    <property type="entry name" value="COILED-COIL DOMAIN-CONTAINING PROTEIN 177"/>
    <property type="match status" value="1"/>
</dbReference>